<dbReference type="GO" id="GO:0005886">
    <property type="term" value="C:plasma membrane"/>
    <property type="evidence" value="ECO:0007669"/>
    <property type="project" value="UniProtKB-SubCell"/>
</dbReference>
<evidence type="ECO:0000259" key="8">
    <source>
        <dbReference type="PROSITE" id="PS50928"/>
    </source>
</evidence>
<evidence type="ECO:0000256" key="4">
    <source>
        <dbReference type="ARBA" id="ARBA00022692"/>
    </source>
</evidence>
<evidence type="ECO:0000256" key="2">
    <source>
        <dbReference type="ARBA" id="ARBA00022448"/>
    </source>
</evidence>
<dbReference type="RefSeq" id="WP_171244854.1">
    <property type="nucleotide sequence ID" value="NZ_JABEPQ010000004.1"/>
</dbReference>
<feature type="transmembrane region" description="Helical" evidence="7">
    <location>
        <begin position="70"/>
        <end position="94"/>
    </location>
</feature>
<name>A0A849HT34_9MICO</name>
<dbReference type="Proteomes" id="UP000588586">
    <property type="component" value="Unassembled WGS sequence"/>
</dbReference>
<keyword evidence="5 7" id="KW-1133">Transmembrane helix</keyword>
<evidence type="ECO:0000256" key="6">
    <source>
        <dbReference type="ARBA" id="ARBA00023136"/>
    </source>
</evidence>
<feature type="transmembrane region" description="Helical" evidence="7">
    <location>
        <begin position="106"/>
        <end position="127"/>
    </location>
</feature>
<evidence type="ECO:0000256" key="1">
    <source>
        <dbReference type="ARBA" id="ARBA00004651"/>
    </source>
</evidence>
<comment type="caution">
    <text evidence="9">The sequence shown here is derived from an EMBL/GenBank/DDBJ whole genome shotgun (WGS) entry which is preliminary data.</text>
</comment>
<proteinExistence type="inferred from homology"/>
<reference evidence="9 10" key="1">
    <citation type="submission" date="2020-04" db="EMBL/GenBank/DDBJ databases">
        <title>Knoellia sp. isolate from air conditioner.</title>
        <authorList>
            <person name="Chea S."/>
            <person name="Kim D.-U."/>
        </authorList>
    </citation>
    <scope>NUCLEOTIDE SEQUENCE [LARGE SCALE GENOMIC DNA]</scope>
    <source>
        <strain evidence="9 10">DB2414S</strain>
    </source>
</reference>
<accession>A0A849HT34</accession>
<dbReference type="Pfam" id="PF00528">
    <property type="entry name" value="BPD_transp_1"/>
    <property type="match status" value="1"/>
</dbReference>
<dbReference type="CDD" id="cd06261">
    <property type="entry name" value="TM_PBP2"/>
    <property type="match status" value="1"/>
</dbReference>
<feature type="transmembrane region" description="Helical" evidence="7">
    <location>
        <begin position="139"/>
        <end position="160"/>
    </location>
</feature>
<dbReference type="AlphaFoldDB" id="A0A849HT34"/>
<protein>
    <submittedName>
        <fullName evidence="9">Carbohydrate ABC transporter permease</fullName>
    </submittedName>
</protein>
<keyword evidence="2 7" id="KW-0813">Transport</keyword>
<gene>
    <name evidence="9" type="ORF">HJG52_17280</name>
</gene>
<evidence type="ECO:0000256" key="5">
    <source>
        <dbReference type="ARBA" id="ARBA00022989"/>
    </source>
</evidence>
<keyword evidence="6 7" id="KW-0472">Membrane</keyword>
<comment type="similarity">
    <text evidence="7">Belongs to the binding-protein-dependent transport system permease family.</text>
</comment>
<dbReference type="Gene3D" id="1.10.3720.10">
    <property type="entry name" value="MetI-like"/>
    <property type="match status" value="1"/>
</dbReference>
<evidence type="ECO:0000313" key="9">
    <source>
        <dbReference type="EMBL" id="NNM47747.1"/>
    </source>
</evidence>
<dbReference type="GO" id="GO:0055085">
    <property type="term" value="P:transmembrane transport"/>
    <property type="evidence" value="ECO:0007669"/>
    <property type="project" value="InterPro"/>
</dbReference>
<keyword evidence="4 7" id="KW-0812">Transmembrane</keyword>
<dbReference type="InterPro" id="IPR000515">
    <property type="entry name" value="MetI-like"/>
</dbReference>
<feature type="transmembrane region" description="Helical" evidence="7">
    <location>
        <begin position="241"/>
        <end position="260"/>
    </location>
</feature>
<evidence type="ECO:0000256" key="7">
    <source>
        <dbReference type="RuleBase" id="RU363032"/>
    </source>
</evidence>
<organism evidence="9 10">
    <name type="scientific">Knoellia koreensis</name>
    <dbReference type="NCBI Taxonomy" id="2730921"/>
    <lineage>
        <taxon>Bacteria</taxon>
        <taxon>Bacillati</taxon>
        <taxon>Actinomycetota</taxon>
        <taxon>Actinomycetes</taxon>
        <taxon>Micrococcales</taxon>
        <taxon>Intrasporangiaceae</taxon>
        <taxon>Knoellia</taxon>
    </lineage>
</organism>
<dbReference type="SUPFAM" id="SSF161098">
    <property type="entry name" value="MetI-like"/>
    <property type="match status" value="1"/>
</dbReference>
<dbReference type="PROSITE" id="PS50928">
    <property type="entry name" value="ABC_TM1"/>
    <property type="match status" value="1"/>
</dbReference>
<evidence type="ECO:0000313" key="10">
    <source>
        <dbReference type="Proteomes" id="UP000588586"/>
    </source>
</evidence>
<dbReference type="PANTHER" id="PTHR43744">
    <property type="entry name" value="ABC TRANSPORTER PERMEASE PROTEIN MG189-RELATED-RELATED"/>
    <property type="match status" value="1"/>
</dbReference>
<comment type="subcellular location">
    <subcellularLocation>
        <location evidence="1 7">Cell membrane</location>
        <topology evidence="1 7">Multi-pass membrane protein</topology>
    </subcellularLocation>
</comment>
<evidence type="ECO:0000256" key="3">
    <source>
        <dbReference type="ARBA" id="ARBA00022475"/>
    </source>
</evidence>
<dbReference type="PANTHER" id="PTHR43744:SF12">
    <property type="entry name" value="ABC TRANSPORTER PERMEASE PROTEIN MG189-RELATED"/>
    <property type="match status" value="1"/>
</dbReference>
<feature type="domain" description="ABC transmembrane type-1" evidence="8">
    <location>
        <begin position="71"/>
        <end position="260"/>
    </location>
</feature>
<keyword evidence="10" id="KW-1185">Reference proteome</keyword>
<sequence length="275" mass="30329">MSRPYAAARALGRHLLLLGLSVLIVAPFAWMITTSLKSFDKVHQPPYLVPEQFEWSNYPQALAAAPFAGYYLNSVVMAAGIVAGHLLLDTLAAYALARLRFPGRNAIFLGLVATMLVPTFLTVLPAFDLVIRFGWFNSYTALIVPRLADVFGIVVIRGYLLSLPMELDEAARIDGANRMQILFRILLPLSKPALVSVAVFSFLFAWNDFLWPLLVTSDDQYRTIQLGLAAFTSKYGPYPHYLMAGTVIAAVPAIAIFMYLQRSLVRGLAATAVKE</sequence>
<dbReference type="InterPro" id="IPR035906">
    <property type="entry name" value="MetI-like_sf"/>
</dbReference>
<dbReference type="EMBL" id="JABEPQ010000004">
    <property type="protein sequence ID" value="NNM47747.1"/>
    <property type="molecule type" value="Genomic_DNA"/>
</dbReference>
<keyword evidence="3" id="KW-1003">Cell membrane</keyword>
<feature type="transmembrane region" description="Helical" evidence="7">
    <location>
        <begin position="181"/>
        <end position="206"/>
    </location>
</feature>